<evidence type="ECO:0000313" key="3">
    <source>
        <dbReference type="EMBL" id="KZS08715.1"/>
    </source>
</evidence>
<keyword evidence="2" id="KW-0472">Membrane</keyword>
<dbReference type="AlphaFoldDB" id="A0A164RJH9"/>
<accession>A0A164RJH9</accession>
<evidence type="ECO:0000313" key="4">
    <source>
        <dbReference type="Proteomes" id="UP000076858"/>
    </source>
</evidence>
<gene>
    <name evidence="3" type="ORF">APZ42_027401</name>
</gene>
<sequence length="63" mass="7249">MSSCVGPLNSTTGRKIHPESSRKHSWPFFFVHFFSFLSLYFFLRVMCSSSSSPPPRAEQLHQV</sequence>
<name>A0A164RJH9_9CRUS</name>
<protein>
    <submittedName>
        <fullName evidence="3">Uncharacterized protein</fullName>
    </submittedName>
</protein>
<reference evidence="3 4" key="1">
    <citation type="submission" date="2016-03" db="EMBL/GenBank/DDBJ databases">
        <title>EvidentialGene: Evidence-directed Construction of Genes on Genomes.</title>
        <authorList>
            <person name="Gilbert D.G."/>
            <person name="Choi J.-H."/>
            <person name="Mockaitis K."/>
            <person name="Colbourne J."/>
            <person name="Pfrender M."/>
        </authorList>
    </citation>
    <scope>NUCLEOTIDE SEQUENCE [LARGE SCALE GENOMIC DNA]</scope>
    <source>
        <strain evidence="3 4">Xinb3</strain>
        <tissue evidence="3">Complete organism</tissue>
    </source>
</reference>
<dbReference type="EMBL" id="LRGB01002190">
    <property type="protein sequence ID" value="KZS08715.1"/>
    <property type="molecule type" value="Genomic_DNA"/>
</dbReference>
<feature type="region of interest" description="Disordered" evidence="1">
    <location>
        <begin position="1"/>
        <end position="21"/>
    </location>
</feature>
<feature type="compositionally biased region" description="Polar residues" evidence="1">
    <location>
        <begin position="1"/>
        <end position="13"/>
    </location>
</feature>
<evidence type="ECO:0000256" key="1">
    <source>
        <dbReference type="SAM" id="MobiDB-lite"/>
    </source>
</evidence>
<keyword evidence="4" id="KW-1185">Reference proteome</keyword>
<comment type="caution">
    <text evidence="3">The sequence shown here is derived from an EMBL/GenBank/DDBJ whole genome shotgun (WGS) entry which is preliminary data.</text>
</comment>
<evidence type="ECO:0000256" key="2">
    <source>
        <dbReference type="SAM" id="Phobius"/>
    </source>
</evidence>
<feature type="transmembrane region" description="Helical" evidence="2">
    <location>
        <begin position="25"/>
        <end position="43"/>
    </location>
</feature>
<keyword evidence="2" id="KW-0812">Transmembrane</keyword>
<proteinExistence type="predicted"/>
<dbReference type="Proteomes" id="UP000076858">
    <property type="component" value="Unassembled WGS sequence"/>
</dbReference>
<organism evidence="3 4">
    <name type="scientific">Daphnia magna</name>
    <dbReference type="NCBI Taxonomy" id="35525"/>
    <lineage>
        <taxon>Eukaryota</taxon>
        <taxon>Metazoa</taxon>
        <taxon>Ecdysozoa</taxon>
        <taxon>Arthropoda</taxon>
        <taxon>Crustacea</taxon>
        <taxon>Branchiopoda</taxon>
        <taxon>Diplostraca</taxon>
        <taxon>Cladocera</taxon>
        <taxon>Anomopoda</taxon>
        <taxon>Daphniidae</taxon>
        <taxon>Daphnia</taxon>
    </lineage>
</organism>
<keyword evidence="2" id="KW-1133">Transmembrane helix</keyword>